<name>A0A9X2S6P4_9FIRM</name>
<feature type="transmembrane region" description="Helical" evidence="12">
    <location>
        <begin position="12"/>
        <end position="33"/>
    </location>
</feature>
<reference evidence="13" key="1">
    <citation type="submission" date="2022-07" db="EMBL/GenBank/DDBJ databases">
        <title>Enhanced cultured diversity of the mouse gut microbiota enables custom-made synthetic communities.</title>
        <authorList>
            <person name="Afrizal A."/>
        </authorList>
    </citation>
    <scope>NUCLEOTIDE SEQUENCE</scope>
    <source>
        <strain evidence="13">DSM 29482</strain>
    </source>
</reference>
<dbReference type="InterPro" id="IPR050222">
    <property type="entry name" value="MATE_MdtK"/>
</dbReference>
<feature type="transmembrane region" description="Helical" evidence="12">
    <location>
        <begin position="235"/>
        <end position="252"/>
    </location>
</feature>
<evidence type="ECO:0000256" key="11">
    <source>
        <dbReference type="ARBA" id="ARBA00031636"/>
    </source>
</evidence>
<dbReference type="InterPro" id="IPR048279">
    <property type="entry name" value="MdtK-like"/>
</dbReference>
<evidence type="ECO:0000256" key="12">
    <source>
        <dbReference type="SAM" id="Phobius"/>
    </source>
</evidence>
<dbReference type="EMBL" id="JANJZL010000002">
    <property type="protein sequence ID" value="MCR2043276.1"/>
    <property type="molecule type" value="Genomic_DNA"/>
</dbReference>
<evidence type="ECO:0000256" key="3">
    <source>
        <dbReference type="ARBA" id="ARBA00020268"/>
    </source>
</evidence>
<sequence>MAVFQDKKMNKEIFSLALPAIFEMLLHTLVWTFDTGMVGRLTPEAISSVTLGAQIMFTVSNILGALGVGTTAMVSRNIGAMNSERAENIAVQALSLGIIISLVVGSIGIILSDNIFHGLVDDPKVMKLGTEYLRIVFIGAFFLIPTMIGNSILRGAGNTYVPMISAGMANIFNIVGDYVLIFGKFGFPRMETKGAAIATAFGQIVGAIITFYYLFKTNNYIRVKVKGLFKFNREILNSLVNLSFPAILEVFMNEGSRLVSSFWIAQLGTLSYASNSITVAAESISFMPGYGFAIAATTLVGQNLGSKDVEKAEKSVNASIYYAILLMGIVGILFFAIPYPIMRLFSSDKETVFLASKCLRIGAFEQIPTAIGMTLSGALKGAGDTKGPFRISLVTNFLVRLPLIFLIVFVFKLPIIYIWVATNIQYLVEATLMTIKYKKGAWKNILID</sequence>
<dbReference type="Proteomes" id="UP001142078">
    <property type="component" value="Unassembled WGS sequence"/>
</dbReference>
<comment type="subcellular location">
    <subcellularLocation>
        <location evidence="2">Cell membrane</location>
        <topology evidence="2">Multi-pass membrane protein</topology>
    </subcellularLocation>
</comment>
<proteinExistence type="predicted"/>
<dbReference type="NCBIfam" id="TIGR00797">
    <property type="entry name" value="matE"/>
    <property type="match status" value="1"/>
</dbReference>
<evidence type="ECO:0000256" key="4">
    <source>
        <dbReference type="ARBA" id="ARBA00022448"/>
    </source>
</evidence>
<feature type="transmembrane region" description="Helical" evidence="12">
    <location>
        <begin position="89"/>
        <end position="112"/>
    </location>
</feature>
<evidence type="ECO:0000313" key="14">
    <source>
        <dbReference type="Proteomes" id="UP001142078"/>
    </source>
</evidence>
<feature type="transmembrane region" description="Helical" evidence="12">
    <location>
        <begin position="403"/>
        <end position="428"/>
    </location>
</feature>
<dbReference type="GO" id="GO:0005886">
    <property type="term" value="C:plasma membrane"/>
    <property type="evidence" value="ECO:0007669"/>
    <property type="project" value="UniProtKB-SubCell"/>
</dbReference>
<gene>
    <name evidence="13" type="ORF">NSA23_04005</name>
</gene>
<organism evidence="13 14">
    <name type="scientific">Anaerosalibacter massiliensis</name>
    <dbReference type="NCBI Taxonomy" id="1347392"/>
    <lineage>
        <taxon>Bacteria</taxon>
        <taxon>Bacillati</taxon>
        <taxon>Bacillota</taxon>
        <taxon>Tissierellia</taxon>
        <taxon>Tissierellales</taxon>
        <taxon>Sporanaerobacteraceae</taxon>
        <taxon>Anaerosalibacter</taxon>
    </lineage>
</organism>
<keyword evidence="14" id="KW-1185">Reference proteome</keyword>
<comment type="function">
    <text evidence="1">Multidrug efflux pump.</text>
</comment>
<dbReference type="CDD" id="cd13137">
    <property type="entry name" value="MATE_NorM_like"/>
    <property type="match status" value="1"/>
</dbReference>
<dbReference type="GO" id="GO:0042910">
    <property type="term" value="F:xenobiotic transmembrane transporter activity"/>
    <property type="evidence" value="ECO:0007669"/>
    <property type="project" value="InterPro"/>
</dbReference>
<feature type="transmembrane region" description="Helical" evidence="12">
    <location>
        <begin position="45"/>
        <end position="68"/>
    </location>
</feature>
<keyword evidence="10 12" id="KW-0472">Membrane</keyword>
<feature type="transmembrane region" description="Helical" evidence="12">
    <location>
        <begin position="320"/>
        <end position="341"/>
    </location>
</feature>
<evidence type="ECO:0000256" key="9">
    <source>
        <dbReference type="ARBA" id="ARBA00023065"/>
    </source>
</evidence>
<dbReference type="AlphaFoldDB" id="A0A9X2S6P4"/>
<dbReference type="PANTHER" id="PTHR43298:SF4">
    <property type="entry name" value="DRUG_SODIUM ANTIPORTER"/>
    <property type="match status" value="1"/>
</dbReference>
<keyword evidence="5" id="KW-0050">Antiport</keyword>
<evidence type="ECO:0000256" key="8">
    <source>
        <dbReference type="ARBA" id="ARBA00022989"/>
    </source>
</evidence>
<feature type="transmembrane region" description="Helical" evidence="12">
    <location>
        <begin position="195"/>
        <end position="215"/>
    </location>
</feature>
<dbReference type="PANTHER" id="PTHR43298">
    <property type="entry name" value="MULTIDRUG RESISTANCE PROTEIN NORM-RELATED"/>
    <property type="match status" value="1"/>
</dbReference>
<dbReference type="RefSeq" id="WP_257490228.1">
    <property type="nucleotide sequence ID" value="NZ_JANJZL010000002.1"/>
</dbReference>
<keyword evidence="4" id="KW-0813">Transport</keyword>
<keyword evidence="8 12" id="KW-1133">Transmembrane helix</keyword>
<dbReference type="InterPro" id="IPR002528">
    <property type="entry name" value="MATE_fam"/>
</dbReference>
<evidence type="ECO:0000256" key="1">
    <source>
        <dbReference type="ARBA" id="ARBA00003408"/>
    </source>
</evidence>
<evidence type="ECO:0000256" key="7">
    <source>
        <dbReference type="ARBA" id="ARBA00022692"/>
    </source>
</evidence>
<dbReference type="PIRSF" id="PIRSF006603">
    <property type="entry name" value="DinF"/>
    <property type="match status" value="1"/>
</dbReference>
<evidence type="ECO:0000256" key="10">
    <source>
        <dbReference type="ARBA" id="ARBA00023136"/>
    </source>
</evidence>
<comment type="caution">
    <text evidence="13">The sequence shown here is derived from an EMBL/GenBank/DDBJ whole genome shotgun (WGS) entry which is preliminary data.</text>
</comment>
<dbReference type="GO" id="GO:0006811">
    <property type="term" value="P:monoatomic ion transport"/>
    <property type="evidence" value="ECO:0007669"/>
    <property type="project" value="UniProtKB-KW"/>
</dbReference>
<dbReference type="Pfam" id="PF01554">
    <property type="entry name" value="MatE"/>
    <property type="match status" value="2"/>
</dbReference>
<keyword evidence="9" id="KW-0406">Ion transport</keyword>
<evidence type="ECO:0000313" key="13">
    <source>
        <dbReference type="EMBL" id="MCR2043276.1"/>
    </source>
</evidence>
<evidence type="ECO:0000256" key="5">
    <source>
        <dbReference type="ARBA" id="ARBA00022449"/>
    </source>
</evidence>
<dbReference type="GO" id="GO:0015297">
    <property type="term" value="F:antiporter activity"/>
    <property type="evidence" value="ECO:0007669"/>
    <property type="project" value="UniProtKB-KW"/>
</dbReference>
<keyword evidence="7 12" id="KW-0812">Transmembrane</keyword>
<feature type="transmembrane region" description="Helical" evidence="12">
    <location>
        <begin position="272"/>
        <end position="300"/>
    </location>
</feature>
<accession>A0A9X2S6P4</accession>
<protein>
    <recommendedName>
        <fullName evidence="3">Probable multidrug resistance protein NorM</fullName>
    </recommendedName>
    <alternativeName>
        <fullName evidence="11">Multidrug-efflux transporter</fullName>
    </alternativeName>
</protein>
<keyword evidence="6" id="KW-1003">Cell membrane</keyword>
<feature type="transmembrane region" description="Helical" evidence="12">
    <location>
        <begin position="132"/>
        <end position="153"/>
    </location>
</feature>
<evidence type="ECO:0000256" key="2">
    <source>
        <dbReference type="ARBA" id="ARBA00004651"/>
    </source>
</evidence>
<feature type="transmembrane region" description="Helical" evidence="12">
    <location>
        <begin position="160"/>
        <end position="183"/>
    </location>
</feature>
<evidence type="ECO:0000256" key="6">
    <source>
        <dbReference type="ARBA" id="ARBA00022475"/>
    </source>
</evidence>